<dbReference type="Gene3D" id="3.40.50.1820">
    <property type="entry name" value="alpha/beta hydrolase"/>
    <property type="match status" value="1"/>
</dbReference>
<dbReference type="GO" id="GO:0016787">
    <property type="term" value="F:hydrolase activity"/>
    <property type="evidence" value="ECO:0007669"/>
    <property type="project" value="UniProtKB-KW"/>
</dbReference>
<reference evidence="3" key="1">
    <citation type="submission" date="2020-06" db="EMBL/GenBank/DDBJ databases">
        <authorList>
            <consortium name="Plant Systems Biology data submission"/>
        </authorList>
    </citation>
    <scope>NUCLEOTIDE SEQUENCE</scope>
    <source>
        <strain evidence="3">D6</strain>
    </source>
</reference>
<keyword evidence="3" id="KW-0378">Hydrolase</keyword>
<dbReference type="InterPro" id="IPR029058">
    <property type="entry name" value="AB_hydrolase_fold"/>
</dbReference>
<evidence type="ECO:0000313" key="4">
    <source>
        <dbReference type="Proteomes" id="UP001153069"/>
    </source>
</evidence>
<comment type="caution">
    <text evidence="3">The sequence shown here is derived from an EMBL/GenBank/DDBJ whole genome shotgun (WGS) entry which is preliminary data.</text>
</comment>
<name>A0A9N8EPZ7_9STRA</name>
<dbReference type="Pfam" id="PF12697">
    <property type="entry name" value="Abhydrolase_6"/>
    <property type="match status" value="1"/>
</dbReference>
<dbReference type="PANTHER" id="PTHR46438:SF2">
    <property type="entry name" value="ALPHA_BETA-HYDROLASES SUPERFAMILY PROTEIN"/>
    <property type="match status" value="1"/>
</dbReference>
<organism evidence="3 4">
    <name type="scientific">Seminavis robusta</name>
    <dbReference type="NCBI Taxonomy" id="568900"/>
    <lineage>
        <taxon>Eukaryota</taxon>
        <taxon>Sar</taxon>
        <taxon>Stramenopiles</taxon>
        <taxon>Ochrophyta</taxon>
        <taxon>Bacillariophyta</taxon>
        <taxon>Bacillariophyceae</taxon>
        <taxon>Bacillariophycidae</taxon>
        <taxon>Naviculales</taxon>
        <taxon>Naviculaceae</taxon>
        <taxon>Seminavis</taxon>
    </lineage>
</organism>
<protein>
    <submittedName>
        <fullName evidence="3">Hydrolase, alpha beta fold family protein</fullName>
    </submittedName>
</protein>
<evidence type="ECO:0000259" key="2">
    <source>
        <dbReference type="Pfam" id="PF12697"/>
    </source>
</evidence>
<dbReference type="InterPro" id="IPR000073">
    <property type="entry name" value="AB_hydrolase_1"/>
</dbReference>
<evidence type="ECO:0000256" key="1">
    <source>
        <dbReference type="SAM" id="SignalP"/>
    </source>
</evidence>
<dbReference type="OrthoDB" id="408373at2759"/>
<dbReference type="PANTHER" id="PTHR46438">
    <property type="entry name" value="ALPHA/BETA-HYDROLASES SUPERFAMILY PROTEIN"/>
    <property type="match status" value="1"/>
</dbReference>
<feature type="domain" description="AB hydrolase-1" evidence="2">
    <location>
        <begin position="84"/>
        <end position="369"/>
    </location>
</feature>
<evidence type="ECO:0000313" key="3">
    <source>
        <dbReference type="EMBL" id="CAB9524658.1"/>
    </source>
</evidence>
<dbReference type="EMBL" id="CAICTM010001563">
    <property type="protein sequence ID" value="CAB9524658.1"/>
    <property type="molecule type" value="Genomic_DNA"/>
</dbReference>
<accession>A0A9N8EPZ7</accession>
<gene>
    <name evidence="3" type="ORF">SEMRO_1565_G282850.1</name>
</gene>
<keyword evidence="4" id="KW-1185">Reference proteome</keyword>
<dbReference type="Proteomes" id="UP001153069">
    <property type="component" value="Unassembled WGS sequence"/>
</dbReference>
<feature type="signal peptide" evidence="1">
    <location>
        <begin position="1"/>
        <end position="28"/>
    </location>
</feature>
<keyword evidence="1" id="KW-0732">Signal</keyword>
<proteinExistence type="predicted"/>
<dbReference type="SUPFAM" id="SSF53474">
    <property type="entry name" value="alpha/beta-Hydrolases"/>
    <property type="match status" value="1"/>
</dbReference>
<sequence length="405" mass="44076">MINRLVSCTLAVVLHGLLSALLVQPGNAFVPALVPPASSKATPLFAVANPTATAARDFVFQGHKTYSEVYEPTAVIPKKKKCHVILVHGFGCGTLYWRETIQLFQQSGYTVHALDLLGQGKSAKPGRADGINYSIRLWAQQVDDYARANIPPSSSIVVMGNSLGSMVALTAATGDQTNNDDTNDGFIRQSIGGVGMYNCGVGMNSRNVLREFSGVQKVIFTAIFDLLDALVFGNLPLLTYVLDNVVTQELLKNALTNLYQYATDVDERVNDVLVDSFYYPAKDSGSPQALSQIYTNDPGDTPMEVYERHSKFLLDRQVPIHLVWGDQDPVTPLAGSVGTFFQAMANESDNNISMDLVTAGHIPFDEVPESNELMLKWLDNLNDGTTTTSNGGNFLGNVKLPFFLL</sequence>
<dbReference type="AlphaFoldDB" id="A0A9N8EPZ7"/>
<feature type="chain" id="PRO_5040175990" evidence="1">
    <location>
        <begin position="29"/>
        <end position="405"/>
    </location>
</feature>